<dbReference type="InterPro" id="IPR029063">
    <property type="entry name" value="SAM-dependent_MTases_sf"/>
</dbReference>
<gene>
    <name evidence="2" type="ORF">AALO_G00110650</name>
</gene>
<dbReference type="Pfam" id="PF08241">
    <property type="entry name" value="Methyltransf_11"/>
    <property type="match status" value="1"/>
</dbReference>
<dbReference type="AlphaFoldDB" id="A0AAV6GQZ3"/>
<comment type="caution">
    <text evidence="2">The sequence shown here is derived from an EMBL/GenBank/DDBJ whole genome shotgun (WGS) entry which is preliminary data.</text>
</comment>
<sequence length="272" mass="31029">MSVRLFEGKEHALSYWKYRISPSEEIINKILNFLEKHRSGPFELVVDVGCGSGQGTVLLGPHFSKAVGTDISPAQLEMAIQHSTAENITYRECPAEQLPFENAAVDLVTSMSAFHWFDHPRFLKEADRILKPQGCLALLNYTIVDMELSYGDCTDTLNQICKELSDALMPYRNPYLGTNSLDLYKKAYDMLEYPDKEWHEPLWVRKTVPLSNYIGLVESFSLYQAILCEDPEKARRLSQDTTERLLKAMGVTSPDTEVVMSIRYYCLLARKP</sequence>
<evidence type="ECO:0000259" key="1">
    <source>
        <dbReference type="Pfam" id="PF08241"/>
    </source>
</evidence>
<dbReference type="Gene3D" id="3.40.50.150">
    <property type="entry name" value="Vaccinia Virus protein VP39"/>
    <property type="match status" value="1"/>
</dbReference>
<keyword evidence="3" id="KW-1185">Reference proteome</keyword>
<organism evidence="2 3">
    <name type="scientific">Alosa alosa</name>
    <name type="common">allis shad</name>
    <dbReference type="NCBI Taxonomy" id="278164"/>
    <lineage>
        <taxon>Eukaryota</taxon>
        <taxon>Metazoa</taxon>
        <taxon>Chordata</taxon>
        <taxon>Craniata</taxon>
        <taxon>Vertebrata</taxon>
        <taxon>Euteleostomi</taxon>
        <taxon>Actinopterygii</taxon>
        <taxon>Neopterygii</taxon>
        <taxon>Teleostei</taxon>
        <taxon>Clupei</taxon>
        <taxon>Clupeiformes</taxon>
        <taxon>Clupeoidei</taxon>
        <taxon>Clupeidae</taxon>
        <taxon>Alosa</taxon>
    </lineage>
</organism>
<dbReference type="EMBL" id="JADWDJ010000008">
    <property type="protein sequence ID" value="KAG5276864.1"/>
    <property type="molecule type" value="Genomic_DNA"/>
</dbReference>
<evidence type="ECO:0000313" key="3">
    <source>
        <dbReference type="Proteomes" id="UP000823561"/>
    </source>
</evidence>
<proteinExistence type="predicted"/>
<dbReference type="Proteomes" id="UP000823561">
    <property type="component" value="Chromosome 8"/>
</dbReference>
<reference evidence="2" key="1">
    <citation type="submission" date="2020-10" db="EMBL/GenBank/DDBJ databases">
        <title>Chromosome-scale genome assembly of the Allis shad, Alosa alosa.</title>
        <authorList>
            <person name="Margot Z."/>
            <person name="Christophe K."/>
            <person name="Cabau C."/>
            <person name="Louis A."/>
            <person name="Berthelot C."/>
            <person name="Parey E."/>
            <person name="Roest Crollius H."/>
            <person name="Montfort J."/>
            <person name="Robinson-Rechavi M."/>
            <person name="Bucao C."/>
            <person name="Bouchez O."/>
            <person name="Gislard M."/>
            <person name="Lluch J."/>
            <person name="Milhes M."/>
            <person name="Lampietro C."/>
            <person name="Lopez Roques C."/>
            <person name="Donnadieu C."/>
            <person name="Braasch I."/>
            <person name="Desvignes T."/>
            <person name="Postlethwait J."/>
            <person name="Bobe J."/>
            <person name="Guiguen Y."/>
        </authorList>
    </citation>
    <scope>NUCLEOTIDE SEQUENCE</scope>
    <source>
        <strain evidence="2">M-15738</strain>
        <tissue evidence="2">Blood</tissue>
    </source>
</reference>
<protein>
    <recommendedName>
        <fullName evidence="1">Methyltransferase type 11 domain-containing protein</fullName>
    </recommendedName>
</protein>
<dbReference type="InterPro" id="IPR013216">
    <property type="entry name" value="Methyltransf_11"/>
</dbReference>
<dbReference type="FunFam" id="3.40.50.150:FF:000370">
    <property type="entry name" value="Si:ch211-93g23.2"/>
    <property type="match status" value="1"/>
</dbReference>
<dbReference type="CDD" id="cd02440">
    <property type="entry name" value="AdoMet_MTases"/>
    <property type="match status" value="1"/>
</dbReference>
<dbReference type="PANTHER" id="PTHR44942">
    <property type="entry name" value="METHYLTRANSF_11 DOMAIN-CONTAINING PROTEIN"/>
    <property type="match status" value="1"/>
</dbReference>
<feature type="domain" description="Methyltransferase type 11" evidence="1">
    <location>
        <begin position="46"/>
        <end position="137"/>
    </location>
</feature>
<dbReference type="InterPro" id="IPR051052">
    <property type="entry name" value="Diverse_substrate_MTase"/>
</dbReference>
<dbReference type="GO" id="GO:0008757">
    <property type="term" value="F:S-adenosylmethionine-dependent methyltransferase activity"/>
    <property type="evidence" value="ECO:0007669"/>
    <property type="project" value="InterPro"/>
</dbReference>
<dbReference type="SUPFAM" id="SSF53335">
    <property type="entry name" value="S-adenosyl-L-methionine-dependent methyltransferases"/>
    <property type="match status" value="1"/>
</dbReference>
<evidence type="ECO:0000313" key="2">
    <source>
        <dbReference type="EMBL" id="KAG5276864.1"/>
    </source>
</evidence>
<accession>A0AAV6GQZ3</accession>
<name>A0AAV6GQZ3_9TELE</name>
<dbReference type="PANTHER" id="PTHR44942:SF9">
    <property type="entry name" value="NOVEL PROTEIN-RELATED"/>
    <property type="match status" value="1"/>
</dbReference>